<evidence type="ECO:0000256" key="6">
    <source>
        <dbReference type="ARBA" id="ARBA00022932"/>
    </source>
</evidence>
<dbReference type="PANTHER" id="PTHR34388:SF1">
    <property type="entry name" value="DNA POLYMERASE III SUBUNIT DELTA"/>
    <property type="match status" value="1"/>
</dbReference>
<sequence>MVHRIFPGVRALKYYIDLLNELEKGKIAPVYLFYGPEVYLQEKAMERFREKLLPPQADFNLDILDGEEAGEGDIVSRAQAPPFLAGRRLVLVRHAPFFSGGDKGEKKERAGSSSRHKSPAGEKDSPLHAYLKQPVPHTCVIFTTTGPVDQRRRLFKALKEKGRVVEFTFLKARDLVRWLEKEARLAGKTIAPAAAELLVQRVGNSLFILKNELEKAIAYAGERKEIREEDIRRLTVPLVEENIFQVVDAIGQRHVTSALAGIRELLAKGQPGPAILAMVARQFRLILQGQELMGKAGPGEDLAGLLGVHPFVARKVLAQMHNFTRDQVLVILNKLLELDRGIKRGRMEFYPGMEMLLLEWGVSRSHLISRNTKKPPC</sequence>
<dbReference type="Proteomes" id="UP000441717">
    <property type="component" value="Unassembled WGS sequence"/>
</dbReference>
<name>A0A6N7IP51_9FIRM</name>
<dbReference type="InterPro" id="IPR048466">
    <property type="entry name" value="DNA_pol3_delta-like_C"/>
</dbReference>
<dbReference type="InterPro" id="IPR005790">
    <property type="entry name" value="DNA_polIII_delta"/>
</dbReference>
<evidence type="ECO:0000256" key="8">
    <source>
        <dbReference type="ARBA" id="ARBA00049244"/>
    </source>
</evidence>
<dbReference type="InterPro" id="IPR008921">
    <property type="entry name" value="DNA_pol3_clamp-load_cplx_C"/>
</dbReference>
<keyword evidence="4 12" id="KW-0548">Nucleotidyltransferase</keyword>
<evidence type="ECO:0000256" key="4">
    <source>
        <dbReference type="ARBA" id="ARBA00022695"/>
    </source>
</evidence>
<dbReference type="OrthoDB" id="9775929at2"/>
<dbReference type="PANTHER" id="PTHR34388">
    <property type="entry name" value="DNA POLYMERASE III SUBUNIT DELTA"/>
    <property type="match status" value="1"/>
</dbReference>
<evidence type="ECO:0000256" key="7">
    <source>
        <dbReference type="ARBA" id="ARBA00034754"/>
    </source>
</evidence>
<comment type="similarity">
    <text evidence="7">Belongs to the DNA polymerase HolA subunit family.</text>
</comment>
<dbReference type="SUPFAM" id="SSF52540">
    <property type="entry name" value="P-loop containing nucleoside triphosphate hydrolases"/>
    <property type="match status" value="1"/>
</dbReference>
<evidence type="ECO:0000256" key="1">
    <source>
        <dbReference type="ARBA" id="ARBA00012417"/>
    </source>
</evidence>
<keyword evidence="3 12" id="KW-0808">Transferase</keyword>
<dbReference type="NCBIfam" id="TIGR01128">
    <property type="entry name" value="holA"/>
    <property type="match status" value="1"/>
</dbReference>
<dbReference type="GO" id="GO:0003677">
    <property type="term" value="F:DNA binding"/>
    <property type="evidence" value="ECO:0007669"/>
    <property type="project" value="InterPro"/>
</dbReference>
<dbReference type="GO" id="GO:0003887">
    <property type="term" value="F:DNA-directed DNA polymerase activity"/>
    <property type="evidence" value="ECO:0007669"/>
    <property type="project" value="UniProtKB-KW"/>
</dbReference>
<dbReference type="Gene3D" id="3.40.50.300">
    <property type="entry name" value="P-loop containing nucleotide triphosphate hydrolases"/>
    <property type="match status" value="1"/>
</dbReference>
<keyword evidence="6" id="KW-0239">DNA-directed DNA polymerase</keyword>
<evidence type="ECO:0000256" key="9">
    <source>
        <dbReference type="SAM" id="MobiDB-lite"/>
    </source>
</evidence>
<evidence type="ECO:0000259" key="10">
    <source>
        <dbReference type="Pfam" id="PF06144"/>
    </source>
</evidence>
<protein>
    <recommendedName>
        <fullName evidence="2">DNA polymerase III subunit delta</fullName>
        <ecNumber evidence="1">2.7.7.7</ecNumber>
    </recommendedName>
</protein>
<dbReference type="SUPFAM" id="SSF48019">
    <property type="entry name" value="post-AAA+ oligomerization domain-like"/>
    <property type="match status" value="1"/>
</dbReference>
<dbReference type="Gene3D" id="1.10.8.60">
    <property type="match status" value="1"/>
</dbReference>
<comment type="caution">
    <text evidence="12">The sequence shown here is derived from an EMBL/GenBank/DDBJ whole genome shotgun (WGS) entry which is preliminary data.</text>
</comment>
<dbReference type="Gene3D" id="1.20.272.10">
    <property type="match status" value="1"/>
</dbReference>
<dbReference type="Pfam" id="PF21694">
    <property type="entry name" value="DNA_pol3_delta_C"/>
    <property type="match status" value="1"/>
</dbReference>
<dbReference type="Pfam" id="PF06144">
    <property type="entry name" value="DNA_pol3_delta"/>
    <property type="match status" value="1"/>
</dbReference>
<evidence type="ECO:0000256" key="3">
    <source>
        <dbReference type="ARBA" id="ARBA00022679"/>
    </source>
</evidence>
<organism evidence="12 13">
    <name type="scientific">Desulfofundulus thermobenzoicus</name>
    <dbReference type="NCBI Taxonomy" id="29376"/>
    <lineage>
        <taxon>Bacteria</taxon>
        <taxon>Bacillati</taxon>
        <taxon>Bacillota</taxon>
        <taxon>Clostridia</taxon>
        <taxon>Eubacteriales</taxon>
        <taxon>Peptococcaceae</taxon>
        <taxon>Desulfofundulus</taxon>
    </lineage>
</organism>
<feature type="domain" description="DNA polymerase III delta subunit-like C-terminal" evidence="11">
    <location>
        <begin position="240"/>
        <end position="359"/>
    </location>
</feature>
<dbReference type="EC" id="2.7.7.7" evidence="1"/>
<accession>A0A6N7IP51</accession>
<evidence type="ECO:0000313" key="13">
    <source>
        <dbReference type="Proteomes" id="UP000441717"/>
    </source>
</evidence>
<evidence type="ECO:0000256" key="5">
    <source>
        <dbReference type="ARBA" id="ARBA00022705"/>
    </source>
</evidence>
<evidence type="ECO:0000259" key="11">
    <source>
        <dbReference type="Pfam" id="PF21694"/>
    </source>
</evidence>
<comment type="catalytic activity">
    <reaction evidence="8">
        <text>DNA(n) + a 2'-deoxyribonucleoside 5'-triphosphate = DNA(n+1) + diphosphate</text>
        <dbReference type="Rhea" id="RHEA:22508"/>
        <dbReference type="Rhea" id="RHEA-COMP:17339"/>
        <dbReference type="Rhea" id="RHEA-COMP:17340"/>
        <dbReference type="ChEBI" id="CHEBI:33019"/>
        <dbReference type="ChEBI" id="CHEBI:61560"/>
        <dbReference type="ChEBI" id="CHEBI:173112"/>
        <dbReference type="EC" id="2.7.7.7"/>
    </reaction>
</comment>
<feature type="region of interest" description="Disordered" evidence="9">
    <location>
        <begin position="100"/>
        <end position="127"/>
    </location>
</feature>
<dbReference type="AlphaFoldDB" id="A0A6N7IP51"/>
<evidence type="ECO:0000313" key="12">
    <source>
        <dbReference type="EMBL" id="MQL51681.1"/>
    </source>
</evidence>
<dbReference type="GO" id="GO:0006261">
    <property type="term" value="P:DNA-templated DNA replication"/>
    <property type="evidence" value="ECO:0007669"/>
    <property type="project" value="TreeGrafter"/>
</dbReference>
<evidence type="ECO:0000256" key="2">
    <source>
        <dbReference type="ARBA" id="ARBA00017703"/>
    </source>
</evidence>
<proteinExistence type="inferred from homology"/>
<keyword evidence="5" id="KW-0235">DNA replication</keyword>
<feature type="domain" description="DNA polymerase III delta N-terminal" evidence="10">
    <location>
        <begin position="31"/>
        <end position="167"/>
    </location>
</feature>
<dbReference type="InterPro" id="IPR010372">
    <property type="entry name" value="DNA_pol3_delta_N"/>
</dbReference>
<dbReference type="EMBL" id="WHYR01000010">
    <property type="protein sequence ID" value="MQL51681.1"/>
    <property type="molecule type" value="Genomic_DNA"/>
</dbReference>
<reference evidence="12 13" key="1">
    <citation type="submission" date="2019-10" db="EMBL/GenBank/DDBJ databases">
        <title>Comparative genomics of sulfur disproportionating microorganisms.</title>
        <authorList>
            <person name="Ward L.M."/>
            <person name="Bertran E."/>
            <person name="Johnston D."/>
        </authorList>
    </citation>
    <scope>NUCLEOTIDE SEQUENCE [LARGE SCALE GENOMIC DNA]</scope>
    <source>
        <strain evidence="12 13">DSM 14055</strain>
    </source>
</reference>
<gene>
    <name evidence="12" type="primary">holA</name>
    <name evidence="12" type="ORF">GFC01_05275</name>
</gene>
<keyword evidence="13" id="KW-1185">Reference proteome</keyword>
<dbReference type="GO" id="GO:0009360">
    <property type="term" value="C:DNA polymerase III complex"/>
    <property type="evidence" value="ECO:0007669"/>
    <property type="project" value="InterPro"/>
</dbReference>
<dbReference type="InterPro" id="IPR027417">
    <property type="entry name" value="P-loop_NTPase"/>
</dbReference>